<accession>A0A8V0X274</accession>
<evidence type="ECO:0000313" key="2">
    <source>
        <dbReference type="Ensembl" id="ENSGALP00010000081.1"/>
    </source>
</evidence>
<feature type="compositionally biased region" description="Low complexity" evidence="1">
    <location>
        <begin position="1"/>
        <end position="10"/>
    </location>
</feature>
<dbReference type="Proteomes" id="UP000000539">
    <property type="component" value="Unassembled WGS sequence"/>
</dbReference>
<name>A0A8V0X274_CHICK</name>
<dbReference type="OrthoDB" id="1732493at2759"/>
<gene>
    <name evidence="2" type="primary">LOC112530990</name>
</gene>
<reference evidence="2" key="2">
    <citation type="submission" date="2025-09" db="UniProtKB">
        <authorList>
            <consortium name="Ensembl"/>
        </authorList>
    </citation>
    <scope>IDENTIFICATION</scope>
    <source>
        <strain evidence="2">broiler</strain>
    </source>
</reference>
<proteinExistence type="predicted"/>
<protein>
    <submittedName>
        <fullName evidence="2">Uncharacterized protein</fullName>
    </submittedName>
</protein>
<organism evidence="2 3">
    <name type="scientific">Gallus gallus</name>
    <name type="common">Chicken</name>
    <dbReference type="NCBI Taxonomy" id="9031"/>
    <lineage>
        <taxon>Eukaryota</taxon>
        <taxon>Metazoa</taxon>
        <taxon>Chordata</taxon>
        <taxon>Craniata</taxon>
        <taxon>Vertebrata</taxon>
        <taxon>Euteleostomi</taxon>
        <taxon>Archelosauria</taxon>
        <taxon>Archosauria</taxon>
        <taxon>Dinosauria</taxon>
        <taxon>Saurischia</taxon>
        <taxon>Theropoda</taxon>
        <taxon>Coelurosauria</taxon>
        <taxon>Aves</taxon>
        <taxon>Neognathae</taxon>
        <taxon>Galloanserae</taxon>
        <taxon>Galliformes</taxon>
        <taxon>Phasianidae</taxon>
        <taxon>Phasianinae</taxon>
        <taxon>Gallus</taxon>
    </lineage>
</organism>
<feature type="region of interest" description="Disordered" evidence="1">
    <location>
        <begin position="1"/>
        <end position="207"/>
    </location>
</feature>
<dbReference type="AlphaFoldDB" id="A0A8V0X274"/>
<sequence length="207" mass="21863">MPGAPGAALPTQPPPAPRLPVGDRLWQTGDVRQTGQTGRGHVRHGVQGPLQADREPGGPQGDPPGARGGRPLHGHPRGVAAEGPEARQRGHLARHHSHAELPHARLRVPRSGPETVPGRLRQRHQHAQRQAAAGFGLLSPSQSAAPRPETPKPPPQPEGGTEVGRLRVGAGEVDPHQDVLQRGGDAVVPPPRHPAGLHRVLHADRHV</sequence>
<keyword evidence="3" id="KW-1185">Reference proteome</keyword>
<dbReference type="Ensembl" id="ENSGALT00010000130.1">
    <property type="protein sequence ID" value="ENSGALP00010000081.1"/>
    <property type="gene ID" value="ENSGALG00010000076.1"/>
</dbReference>
<reference evidence="2" key="1">
    <citation type="submission" date="2025-08" db="UniProtKB">
        <authorList>
            <consortium name="Ensembl"/>
        </authorList>
    </citation>
    <scope>IDENTIFICATION</scope>
    <source>
        <strain evidence="2">broiler</strain>
    </source>
</reference>
<evidence type="ECO:0000256" key="1">
    <source>
        <dbReference type="SAM" id="MobiDB-lite"/>
    </source>
</evidence>
<evidence type="ECO:0000313" key="3">
    <source>
        <dbReference type="Proteomes" id="UP000000539"/>
    </source>
</evidence>